<reference evidence="1 2" key="1">
    <citation type="submission" date="2020-02" db="EMBL/GenBank/DDBJ databases">
        <title>The whole genome sequence of CPCC 205119.</title>
        <authorList>
            <person name="Jiang Z."/>
        </authorList>
    </citation>
    <scope>NUCLEOTIDE SEQUENCE [LARGE SCALE GENOMIC DNA]</scope>
    <source>
        <strain evidence="1 2">CPCC 205119</strain>
    </source>
</reference>
<accession>A0A7K3WBB8</accession>
<dbReference type="EMBL" id="JAAGWK010000009">
    <property type="protein sequence ID" value="NEL53752.1"/>
    <property type="molecule type" value="Genomic_DNA"/>
</dbReference>
<organism evidence="1 2">
    <name type="scientific">Goekera deserti</name>
    <dbReference type="NCBI Taxonomy" id="2497753"/>
    <lineage>
        <taxon>Bacteria</taxon>
        <taxon>Bacillati</taxon>
        <taxon>Actinomycetota</taxon>
        <taxon>Actinomycetes</taxon>
        <taxon>Geodermatophilales</taxon>
        <taxon>Geodermatophilaceae</taxon>
        <taxon>Goekera</taxon>
    </lineage>
</organism>
<protein>
    <submittedName>
        <fullName evidence="1">Uncharacterized protein</fullName>
    </submittedName>
</protein>
<proteinExistence type="predicted"/>
<keyword evidence="2" id="KW-1185">Reference proteome</keyword>
<dbReference type="Proteomes" id="UP000470470">
    <property type="component" value="Unassembled WGS sequence"/>
</dbReference>
<comment type="caution">
    <text evidence="1">The sequence shown here is derived from an EMBL/GenBank/DDBJ whole genome shotgun (WGS) entry which is preliminary data.</text>
</comment>
<sequence length="89" mass="9950">MSPTSAAAGDPEAVAGPLMRQAAQQLRGGLLCEREFRRIRRLAYQLRVDRVFREQVLDAFSRDPERTADTLLALGRDRPLAEIARELGS</sequence>
<name>A0A7K3WBB8_9ACTN</name>
<evidence type="ECO:0000313" key="2">
    <source>
        <dbReference type="Proteomes" id="UP000470470"/>
    </source>
</evidence>
<evidence type="ECO:0000313" key="1">
    <source>
        <dbReference type="EMBL" id="NEL53752.1"/>
    </source>
</evidence>
<dbReference type="RefSeq" id="WP_152728337.1">
    <property type="nucleotide sequence ID" value="NZ_JAABOZ010000002.1"/>
</dbReference>
<dbReference type="AlphaFoldDB" id="A0A7K3WBB8"/>
<gene>
    <name evidence="1" type="ORF">G1H19_07020</name>
</gene>